<proteinExistence type="predicted"/>
<reference evidence="1" key="1">
    <citation type="submission" date="2018-02" db="EMBL/GenBank/DDBJ databases">
        <title>Rhizophora mucronata_Transcriptome.</title>
        <authorList>
            <person name="Meera S.P."/>
            <person name="Sreeshan A."/>
            <person name="Augustine A."/>
        </authorList>
    </citation>
    <scope>NUCLEOTIDE SEQUENCE</scope>
    <source>
        <tissue evidence="1">Leaf</tissue>
    </source>
</reference>
<name>A0A2P2Q808_RHIMU</name>
<dbReference type="AlphaFoldDB" id="A0A2P2Q808"/>
<sequence length="36" mass="4324">MLQSYNKFEKYFRLIILSLEFSQMYISSGCEQETPV</sequence>
<accession>A0A2P2Q808</accession>
<organism evidence="1">
    <name type="scientific">Rhizophora mucronata</name>
    <name type="common">Asiatic mangrove</name>
    <dbReference type="NCBI Taxonomy" id="61149"/>
    <lineage>
        <taxon>Eukaryota</taxon>
        <taxon>Viridiplantae</taxon>
        <taxon>Streptophyta</taxon>
        <taxon>Embryophyta</taxon>
        <taxon>Tracheophyta</taxon>
        <taxon>Spermatophyta</taxon>
        <taxon>Magnoliopsida</taxon>
        <taxon>eudicotyledons</taxon>
        <taxon>Gunneridae</taxon>
        <taxon>Pentapetalae</taxon>
        <taxon>rosids</taxon>
        <taxon>fabids</taxon>
        <taxon>Malpighiales</taxon>
        <taxon>Rhizophoraceae</taxon>
        <taxon>Rhizophora</taxon>
    </lineage>
</organism>
<protein>
    <submittedName>
        <fullName evidence="1">Uncharacterized protein</fullName>
    </submittedName>
</protein>
<evidence type="ECO:0000313" key="1">
    <source>
        <dbReference type="EMBL" id="MBX63077.1"/>
    </source>
</evidence>
<dbReference type="EMBL" id="GGEC01082593">
    <property type="protein sequence ID" value="MBX63077.1"/>
    <property type="molecule type" value="Transcribed_RNA"/>
</dbReference>